<proteinExistence type="predicted"/>
<dbReference type="Proteomes" id="UP000192639">
    <property type="component" value="Unassembled WGS sequence"/>
</dbReference>
<accession>A0A1Y1S6P3</accession>
<organism evidence="3 4">
    <name type="scientific">Enterospora canceri</name>
    <dbReference type="NCBI Taxonomy" id="1081671"/>
    <lineage>
        <taxon>Eukaryota</taxon>
        <taxon>Fungi</taxon>
        <taxon>Fungi incertae sedis</taxon>
        <taxon>Microsporidia</taxon>
        <taxon>Enterocytozoonidae</taxon>
        <taxon>Enterospora</taxon>
    </lineage>
</organism>
<comment type="caution">
    <text evidence="3">The sequence shown here is derived from an EMBL/GenBank/DDBJ whole genome shotgun (WGS) entry which is preliminary data.</text>
</comment>
<keyword evidence="1" id="KW-1133">Transmembrane helix</keyword>
<evidence type="ECO:0000256" key="1">
    <source>
        <dbReference type="SAM" id="Phobius"/>
    </source>
</evidence>
<evidence type="ECO:0000313" key="3">
    <source>
        <dbReference type="EMBL" id="ORD94095.1"/>
    </source>
</evidence>
<dbReference type="EMBL" id="LWDP01000033">
    <property type="protein sequence ID" value="ORD94095.1"/>
    <property type="molecule type" value="Genomic_DNA"/>
</dbReference>
<dbReference type="AlphaFoldDB" id="A0A1Y1S6P3"/>
<feature type="transmembrane region" description="Helical" evidence="1">
    <location>
        <begin position="277"/>
        <end position="302"/>
    </location>
</feature>
<feature type="chain" id="PRO_5012733973" evidence="2">
    <location>
        <begin position="17"/>
        <end position="317"/>
    </location>
</feature>
<reference evidence="3 4" key="1">
    <citation type="journal article" date="2017" name="Environ. Microbiol.">
        <title>Decay of the glycolytic pathway and adaptation to intranuclear parasitism within Enterocytozoonidae microsporidia.</title>
        <authorList>
            <person name="Wiredu Boakye D."/>
            <person name="Jaroenlak P."/>
            <person name="Prachumwat A."/>
            <person name="Williams T.A."/>
            <person name="Bateman K.S."/>
            <person name="Itsathitphaisarn O."/>
            <person name="Sritunyalucksana K."/>
            <person name="Paszkiewicz K.H."/>
            <person name="Moore K.A."/>
            <person name="Stentiford G.D."/>
            <person name="Williams B.A."/>
        </authorList>
    </citation>
    <scope>NUCLEOTIDE SEQUENCE [LARGE SCALE GENOMIC DNA]</scope>
    <source>
        <strain evidence="3 4">GB1</strain>
    </source>
</reference>
<dbReference type="VEuPathDB" id="MicrosporidiaDB:ECANGB1_1181"/>
<evidence type="ECO:0000313" key="4">
    <source>
        <dbReference type="Proteomes" id="UP000192639"/>
    </source>
</evidence>
<name>A0A1Y1S6P3_9MICR</name>
<sequence>MLCAKNSSIHLFIVFAATILEEKYQNDLSTFYNIKRTCFNWLVLEDTKIGDSTMRKLEVHWSKKGSKNESSYNVHAMIRKSIIVFSRTLEYVIQKNSDQIAFKEVAAFLTNKNTGDFNRLKKAALQRIQKQKGDLTDVMPGYLWYQIYNYIKNADLNICCTTIQAIRDEILRMARDQPSYWDTRDILMEVCKSGIDDGFQAYFTFRNDTGDYKTRILEFCCRNDTVIITDETIEEIIKPIFKIGGGLFIKTSQISSNKTDDKVDDETAKKSDEKSNVVAGAILFIIIMAMLIGGACAIYYLLIGCIKVHEMDETDEI</sequence>
<keyword evidence="4" id="KW-1185">Reference proteome</keyword>
<protein>
    <submittedName>
        <fullName evidence="3">Uncharacterized protein</fullName>
    </submittedName>
</protein>
<evidence type="ECO:0000256" key="2">
    <source>
        <dbReference type="SAM" id="SignalP"/>
    </source>
</evidence>
<keyword evidence="1" id="KW-0812">Transmembrane</keyword>
<keyword evidence="2" id="KW-0732">Signal</keyword>
<feature type="signal peptide" evidence="2">
    <location>
        <begin position="1"/>
        <end position="16"/>
    </location>
</feature>
<gene>
    <name evidence="3" type="ORF">ECANGB1_1181</name>
</gene>
<keyword evidence="1" id="KW-0472">Membrane</keyword>